<feature type="active site" description="Tele-phosphohistidine intermediate" evidence="2">
    <location>
        <position position="20"/>
    </location>
</feature>
<dbReference type="KEGG" id="chu:CHU_1756"/>
<sequence>MKANKSRIILSTKKIYLVRHGQTEFNKRGIVQGSAVNSSLNDTGRAQADAFYQAYRHIPFDVVYTSALNRSIESVQSFIDQPIPHFIRPGLNEISWGEMDGKLATATEHNEYKDLLARWQQGDIEFKMWGGESPLDVQKRQEPVVTEILNSPYETILMCMHGRAIRILLSLITKTSLAEMDQFQHANLCLYVLEGSVQEIKIVCSNDQQHLAGLQQIPD</sequence>
<gene>
    <name evidence="4" type="primary">gpm</name>
    <name evidence="4" type="ordered locus">CHU_1756</name>
</gene>
<dbReference type="InterPro" id="IPR013078">
    <property type="entry name" value="His_Pase_superF_clade-1"/>
</dbReference>
<protein>
    <submittedName>
        <fullName evidence="4">Phosphoglycerate mutase-like protein</fullName>
    </submittedName>
</protein>
<dbReference type="Pfam" id="PF00300">
    <property type="entry name" value="His_Phos_1"/>
    <property type="match status" value="1"/>
</dbReference>
<evidence type="ECO:0000256" key="3">
    <source>
        <dbReference type="PIRSR" id="PIRSR613078-2"/>
    </source>
</evidence>
<dbReference type="PANTHER" id="PTHR46517">
    <property type="entry name" value="FRUCTOSE-2,6-BISPHOSPHATASE TIGAR"/>
    <property type="match status" value="1"/>
</dbReference>
<dbReference type="AlphaFoldDB" id="A0A6N4SRW7"/>
<evidence type="ECO:0000256" key="1">
    <source>
        <dbReference type="ARBA" id="ARBA00022801"/>
    </source>
</evidence>
<dbReference type="PROSITE" id="PS00175">
    <property type="entry name" value="PG_MUTASE"/>
    <property type="match status" value="1"/>
</dbReference>
<dbReference type="SUPFAM" id="SSF53254">
    <property type="entry name" value="Phosphoglycerate mutase-like"/>
    <property type="match status" value="1"/>
</dbReference>
<dbReference type="InterPro" id="IPR001345">
    <property type="entry name" value="PG/BPGM_mutase_AS"/>
</dbReference>
<evidence type="ECO:0000256" key="2">
    <source>
        <dbReference type="PIRSR" id="PIRSR613078-1"/>
    </source>
</evidence>
<dbReference type="PIRSF" id="PIRSF000709">
    <property type="entry name" value="6PFK_2-Ptase"/>
    <property type="match status" value="1"/>
</dbReference>
<dbReference type="GO" id="GO:0004331">
    <property type="term" value="F:fructose-2,6-bisphosphate 2-phosphatase activity"/>
    <property type="evidence" value="ECO:0007669"/>
    <property type="project" value="TreeGrafter"/>
</dbReference>
<name>A0A6N4SRW7_CYTH3</name>
<dbReference type="GO" id="GO:0045820">
    <property type="term" value="P:negative regulation of glycolytic process"/>
    <property type="evidence" value="ECO:0007669"/>
    <property type="project" value="TreeGrafter"/>
</dbReference>
<evidence type="ECO:0000313" key="4">
    <source>
        <dbReference type="EMBL" id="ABG59023.1"/>
    </source>
</evidence>
<dbReference type="GO" id="GO:0005829">
    <property type="term" value="C:cytosol"/>
    <property type="evidence" value="ECO:0007669"/>
    <property type="project" value="TreeGrafter"/>
</dbReference>
<keyword evidence="1" id="KW-0378">Hydrolase</keyword>
<feature type="active site" description="Proton donor/acceptor" evidence="2">
    <location>
        <position position="93"/>
    </location>
</feature>
<dbReference type="InterPro" id="IPR051695">
    <property type="entry name" value="Phosphoglycerate_Mutase"/>
</dbReference>
<keyword evidence="5" id="KW-1185">Reference proteome</keyword>
<dbReference type="EMBL" id="CP000383">
    <property type="protein sequence ID" value="ABG59023.1"/>
    <property type="molecule type" value="Genomic_DNA"/>
</dbReference>
<feature type="binding site" evidence="3">
    <location>
        <begin position="19"/>
        <end position="26"/>
    </location>
    <ligand>
        <name>substrate</name>
    </ligand>
</feature>
<reference evidence="4 5" key="1">
    <citation type="journal article" date="2007" name="Appl. Environ. Microbiol.">
        <title>Genome sequence of the cellulolytic gliding bacterium Cytophaga hutchinsonii.</title>
        <authorList>
            <person name="Xie G."/>
            <person name="Bruce D.C."/>
            <person name="Challacombe J.F."/>
            <person name="Chertkov O."/>
            <person name="Detter J.C."/>
            <person name="Gilna P."/>
            <person name="Han C.S."/>
            <person name="Lucas S."/>
            <person name="Misra M."/>
            <person name="Myers G.L."/>
            <person name="Richardson P."/>
            <person name="Tapia R."/>
            <person name="Thayer N."/>
            <person name="Thompson L.S."/>
            <person name="Brettin T.S."/>
            <person name="Henrissat B."/>
            <person name="Wilson D.B."/>
            <person name="McBride M.J."/>
        </authorList>
    </citation>
    <scope>NUCLEOTIDE SEQUENCE [LARGE SCALE GENOMIC DNA]</scope>
    <source>
        <strain evidence="5">ATCC 33406 / DSM 1761 / CIP 103989 / NBRC 15051 / NCIMB 9469 / D465</strain>
    </source>
</reference>
<dbReference type="GO" id="GO:0043456">
    <property type="term" value="P:regulation of pentose-phosphate shunt"/>
    <property type="evidence" value="ECO:0007669"/>
    <property type="project" value="TreeGrafter"/>
</dbReference>
<dbReference type="SMART" id="SM00855">
    <property type="entry name" value="PGAM"/>
    <property type="match status" value="1"/>
</dbReference>
<dbReference type="CDD" id="cd07067">
    <property type="entry name" value="HP_PGM_like"/>
    <property type="match status" value="1"/>
</dbReference>
<evidence type="ECO:0000313" key="5">
    <source>
        <dbReference type="Proteomes" id="UP000001822"/>
    </source>
</evidence>
<proteinExistence type="predicted"/>
<dbReference type="PANTHER" id="PTHR46517:SF1">
    <property type="entry name" value="FRUCTOSE-2,6-BISPHOSPHATASE TIGAR"/>
    <property type="match status" value="1"/>
</dbReference>
<organism evidence="4 5">
    <name type="scientific">Cytophaga hutchinsonii (strain ATCC 33406 / DSM 1761 / CIP 103989 / NBRC 15051 / NCIMB 9469 / D465)</name>
    <dbReference type="NCBI Taxonomy" id="269798"/>
    <lineage>
        <taxon>Bacteria</taxon>
        <taxon>Pseudomonadati</taxon>
        <taxon>Bacteroidota</taxon>
        <taxon>Cytophagia</taxon>
        <taxon>Cytophagales</taxon>
        <taxon>Cytophagaceae</taxon>
        <taxon>Cytophaga</taxon>
    </lineage>
</organism>
<dbReference type="InterPro" id="IPR029033">
    <property type="entry name" value="His_PPase_superfam"/>
</dbReference>
<accession>A0A6N4SRW7</accession>
<feature type="binding site" evidence="3">
    <location>
        <position position="70"/>
    </location>
    <ligand>
        <name>substrate</name>
    </ligand>
</feature>
<dbReference type="Proteomes" id="UP000001822">
    <property type="component" value="Chromosome"/>
</dbReference>
<dbReference type="Gene3D" id="3.40.50.1240">
    <property type="entry name" value="Phosphoglycerate mutase-like"/>
    <property type="match status" value="1"/>
</dbReference>